<dbReference type="AlphaFoldDB" id="A0A4R2P994"/>
<organism evidence="2 3">
    <name type="scientific">Scopulibacillus darangshiensis</name>
    <dbReference type="NCBI Taxonomy" id="442528"/>
    <lineage>
        <taxon>Bacteria</taxon>
        <taxon>Bacillati</taxon>
        <taxon>Bacillota</taxon>
        <taxon>Bacilli</taxon>
        <taxon>Bacillales</taxon>
        <taxon>Sporolactobacillaceae</taxon>
        <taxon>Scopulibacillus</taxon>
    </lineage>
</organism>
<evidence type="ECO:0000313" key="3">
    <source>
        <dbReference type="Proteomes" id="UP000295416"/>
    </source>
</evidence>
<proteinExistence type="predicted"/>
<dbReference type="EMBL" id="SLXK01000002">
    <property type="protein sequence ID" value="TCP31583.1"/>
    <property type="molecule type" value="Genomic_DNA"/>
</dbReference>
<evidence type="ECO:0000313" key="2">
    <source>
        <dbReference type="EMBL" id="TCP31583.1"/>
    </source>
</evidence>
<protein>
    <submittedName>
        <fullName evidence="2">Soluble NSF attachment protein (SNAP)-like</fullName>
    </submittedName>
</protein>
<dbReference type="SMART" id="SM00028">
    <property type="entry name" value="TPR"/>
    <property type="match status" value="4"/>
</dbReference>
<keyword evidence="1" id="KW-0175">Coiled coil</keyword>
<dbReference type="OrthoDB" id="2957368at2"/>
<reference evidence="2 3" key="1">
    <citation type="submission" date="2019-03" db="EMBL/GenBank/DDBJ databases">
        <title>Genomic Encyclopedia of Type Strains, Phase IV (KMG-IV): sequencing the most valuable type-strain genomes for metagenomic binning, comparative biology and taxonomic classification.</title>
        <authorList>
            <person name="Goeker M."/>
        </authorList>
    </citation>
    <scope>NUCLEOTIDE SEQUENCE [LARGE SCALE GENOMIC DNA]</scope>
    <source>
        <strain evidence="2 3">DSM 19377</strain>
    </source>
</reference>
<keyword evidence="3" id="KW-1185">Reference proteome</keyword>
<comment type="caution">
    <text evidence="2">The sequence shown here is derived from an EMBL/GenBank/DDBJ whole genome shotgun (WGS) entry which is preliminary data.</text>
</comment>
<feature type="coiled-coil region" evidence="1">
    <location>
        <begin position="107"/>
        <end position="134"/>
    </location>
</feature>
<dbReference type="SUPFAM" id="SSF48452">
    <property type="entry name" value="TPR-like"/>
    <property type="match status" value="1"/>
</dbReference>
<dbReference type="Pfam" id="PF14938">
    <property type="entry name" value="SNAP"/>
    <property type="match status" value="1"/>
</dbReference>
<sequence length="361" mass="42857">MDVQTNTVKNNAEPLLKTWYHNLRAQNIENARAIKKKIGDEVELEENQPYFLEFLLYDFRYHILLEQFDKAQVLLERIESFKPDINGKLTYYYHFFKGQYAYDQDHLDEALENYLKAENELMELNDEIELAEFHYKMGSVYFHLDYLTTGIQCANRAMKIFKQYDEFEKRVADCKVLLGACYKDLKMFDQGLEFYESAKVCYEKIEDHQHIRIVNVNTGRLLAKKGDSVKAIHFYELGLENVTEYRLPILFSLAEEYFKVGNISKGMFWLDKGKEIVAKTNNQIYNYEFSILEAEYLNTNDIKTVLEEAILYYVDQGLWEYVKNYGISLAELYEEIEDYKKASEYYRLSSQARKKVSLRGK</sequence>
<dbReference type="Pfam" id="PF18801">
    <property type="entry name" value="RapH_N"/>
    <property type="match status" value="1"/>
</dbReference>
<dbReference type="Gene3D" id="1.25.40.10">
    <property type="entry name" value="Tetratricopeptide repeat domain"/>
    <property type="match status" value="1"/>
</dbReference>
<name>A0A4R2P994_9BACL</name>
<gene>
    <name evidence="2" type="ORF">EV207_10272</name>
</gene>
<dbReference type="InterPro" id="IPR019734">
    <property type="entry name" value="TPR_rpt"/>
</dbReference>
<dbReference type="InterPro" id="IPR011990">
    <property type="entry name" value="TPR-like_helical_dom_sf"/>
</dbReference>
<accession>A0A4R2P994</accession>
<dbReference type="Proteomes" id="UP000295416">
    <property type="component" value="Unassembled WGS sequence"/>
</dbReference>
<evidence type="ECO:0000256" key="1">
    <source>
        <dbReference type="SAM" id="Coils"/>
    </source>
</evidence>